<keyword evidence="2" id="KW-1185">Reference proteome</keyword>
<accession>A0A7Y9X4G7</accession>
<reference evidence="1 2" key="1">
    <citation type="submission" date="2020-07" db="EMBL/GenBank/DDBJ databases">
        <title>Sequencing the genomes of 1000 actinobacteria strains.</title>
        <authorList>
            <person name="Klenk H.-P."/>
        </authorList>
    </citation>
    <scope>NUCLEOTIDE SEQUENCE [LARGE SCALE GENOMIC DNA]</scope>
    <source>
        <strain evidence="1 2">DSM 45876</strain>
    </source>
</reference>
<sequence>MALRFEHRDTEIDVSLVDRVWRTRSDAEETMTSAARTCWPLILSRAHRLRGRSSLLEPRVVRLEDLVRQGGGGPDDRSRDDERADRLAEQSNGLLAGLFGIQVSAGLTGVLKHHLCDDTEEALEPVLVLGLGRDAFTSDVRDQRGGRAADFGMVTVLDGQVRVEDVIQGRPGRARMFFADAGQVAEGAQLGARVSMWLSPLV</sequence>
<dbReference type="AlphaFoldDB" id="A0A7Y9X4G7"/>
<proteinExistence type="predicted"/>
<gene>
    <name evidence="1" type="ORF">HNR22_003715</name>
</gene>
<evidence type="ECO:0000313" key="1">
    <source>
        <dbReference type="EMBL" id="NYH43988.1"/>
    </source>
</evidence>
<dbReference type="RefSeq" id="WP_246380930.1">
    <property type="nucleotide sequence ID" value="NZ_JACCHK010000001.1"/>
</dbReference>
<dbReference type="Proteomes" id="UP000523545">
    <property type="component" value="Unassembled WGS sequence"/>
</dbReference>
<name>A0A7Y9X4G7_9ACTN</name>
<protein>
    <submittedName>
        <fullName evidence="1">Uncharacterized protein</fullName>
    </submittedName>
</protein>
<organism evidence="1 2">
    <name type="scientific">Micromonospora jinlongensis</name>
    <dbReference type="NCBI Taxonomy" id="1287877"/>
    <lineage>
        <taxon>Bacteria</taxon>
        <taxon>Bacillati</taxon>
        <taxon>Actinomycetota</taxon>
        <taxon>Actinomycetes</taxon>
        <taxon>Micromonosporales</taxon>
        <taxon>Micromonosporaceae</taxon>
        <taxon>Micromonospora</taxon>
    </lineage>
</organism>
<comment type="caution">
    <text evidence="1">The sequence shown here is derived from an EMBL/GenBank/DDBJ whole genome shotgun (WGS) entry which is preliminary data.</text>
</comment>
<evidence type="ECO:0000313" key="2">
    <source>
        <dbReference type="Proteomes" id="UP000523545"/>
    </source>
</evidence>
<dbReference type="EMBL" id="JACCHK010000001">
    <property type="protein sequence ID" value="NYH43988.1"/>
    <property type="molecule type" value="Genomic_DNA"/>
</dbReference>